<dbReference type="AlphaFoldDB" id="A0A1G7MY19"/>
<dbReference type="RefSeq" id="WP_165640121.1">
    <property type="nucleotide sequence ID" value="NZ_FNCF01000001.1"/>
</dbReference>
<gene>
    <name evidence="1" type="ORF">SAMN05660324_0805</name>
</gene>
<dbReference type="EMBL" id="FNCF01000001">
    <property type="protein sequence ID" value="SDF65999.1"/>
    <property type="molecule type" value="Genomic_DNA"/>
</dbReference>
<protein>
    <submittedName>
        <fullName evidence="1">Uncharacterized protein</fullName>
    </submittedName>
</protein>
<evidence type="ECO:0000313" key="2">
    <source>
        <dbReference type="Proteomes" id="UP000198863"/>
    </source>
</evidence>
<evidence type="ECO:0000313" key="1">
    <source>
        <dbReference type="EMBL" id="SDF65999.1"/>
    </source>
</evidence>
<proteinExistence type="predicted"/>
<name>A0A1G7MY19_9ACTN</name>
<keyword evidence="2" id="KW-1185">Reference proteome</keyword>
<organism evidence="1 2">
    <name type="scientific">Klenkia brasiliensis</name>
    <dbReference type="NCBI Taxonomy" id="333142"/>
    <lineage>
        <taxon>Bacteria</taxon>
        <taxon>Bacillati</taxon>
        <taxon>Actinomycetota</taxon>
        <taxon>Actinomycetes</taxon>
        <taxon>Geodermatophilales</taxon>
        <taxon>Geodermatophilaceae</taxon>
        <taxon>Klenkia</taxon>
    </lineage>
</organism>
<reference evidence="2" key="1">
    <citation type="submission" date="2016-10" db="EMBL/GenBank/DDBJ databases">
        <authorList>
            <person name="Varghese N."/>
            <person name="Submissions S."/>
        </authorList>
    </citation>
    <scope>NUCLEOTIDE SEQUENCE [LARGE SCALE GENOMIC DNA]</scope>
    <source>
        <strain evidence="2">DSM 44526</strain>
    </source>
</reference>
<sequence>MMWLWLSLMWLALACALGLWLGRVLRTAEDNEDVRLDVDRALERELAGL</sequence>
<accession>A0A1G7MY19</accession>
<dbReference type="Proteomes" id="UP000198863">
    <property type="component" value="Unassembled WGS sequence"/>
</dbReference>